<feature type="compositionally biased region" description="Basic residues" evidence="1">
    <location>
        <begin position="13"/>
        <end position="25"/>
    </location>
</feature>
<keyword evidence="2" id="KW-1133">Transmembrane helix</keyword>
<keyword evidence="2" id="KW-0472">Membrane</keyword>
<feature type="transmembrane region" description="Helical" evidence="2">
    <location>
        <begin position="32"/>
        <end position="53"/>
    </location>
</feature>
<sequence length="81" mass="9458">MLHYLSQQNNLKKQTKQKRNLKKKWQKHQKTLSPCHIIVTVYLIGLHIFTTWASCGLSDGEIRLYFGAEGHMLNPIPKINK</sequence>
<protein>
    <submittedName>
        <fullName evidence="3">Uncharacterized protein</fullName>
    </submittedName>
</protein>
<reference evidence="3" key="1">
    <citation type="thesis" date="2020" institute="ProQuest LLC" country="789 East Eisenhower Parkway, Ann Arbor, MI, USA">
        <title>Comparative Genomics and Chromosome Evolution.</title>
        <authorList>
            <person name="Mudd A.B."/>
        </authorList>
    </citation>
    <scope>NUCLEOTIDE SEQUENCE</scope>
    <source>
        <strain evidence="3">Female2</strain>
        <tissue evidence="3">Blood</tissue>
    </source>
</reference>
<dbReference type="EMBL" id="JAACNH010000002">
    <property type="protein sequence ID" value="KAG8450612.1"/>
    <property type="molecule type" value="Genomic_DNA"/>
</dbReference>
<keyword evidence="2" id="KW-0812">Transmembrane</keyword>
<keyword evidence="4" id="KW-1185">Reference proteome</keyword>
<organism evidence="3 4">
    <name type="scientific">Hymenochirus boettgeri</name>
    <name type="common">Congo dwarf clawed frog</name>
    <dbReference type="NCBI Taxonomy" id="247094"/>
    <lineage>
        <taxon>Eukaryota</taxon>
        <taxon>Metazoa</taxon>
        <taxon>Chordata</taxon>
        <taxon>Craniata</taxon>
        <taxon>Vertebrata</taxon>
        <taxon>Euteleostomi</taxon>
        <taxon>Amphibia</taxon>
        <taxon>Batrachia</taxon>
        <taxon>Anura</taxon>
        <taxon>Pipoidea</taxon>
        <taxon>Pipidae</taxon>
        <taxon>Pipinae</taxon>
        <taxon>Hymenochirus</taxon>
    </lineage>
</organism>
<accession>A0A8T2K1X2</accession>
<dbReference type="AlphaFoldDB" id="A0A8T2K1X2"/>
<gene>
    <name evidence="3" type="ORF">GDO86_003040</name>
</gene>
<evidence type="ECO:0000313" key="4">
    <source>
        <dbReference type="Proteomes" id="UP000812440"/>
    </source>
</evidence>
<evidence type="ECO:0000256" key="2">
    <source>
        <dbReference type="SAM" id="Phobius"/>
    </source>
</evidence>
<evidence type="ECO:0000256" key="1">
    <source>
        <dbReference type="SAM" id="MobiDB-lite"/>
    </source>
</evidence>
<name>A0A8T2K1X2_9PIPI</name>
<evidence type="ECO:0000313" key="3">
    <source>
        <dbReference type="EMBL" id="KAG8450612.1"/>
    </source>
</evidence>
<comment type="caution">
    <text evidence="3">The sequence shown here is derived from an EMBL/GenBank/DDBJ whole genome shotgun (WGS) entry which is preliminary data.</text>
</comment>
<dbReference type="Proteomes" id="UP000812440">
    <property type="component" value="Chromosome 2"/>
</dbReference>
<proteinExistence type="predicted"/>
<feature type="region of interest" description="Disordered" evidence="1">
    <location>
        <begin position="1"/>
        <end position="25"/>
    </location>
</feature>